<proteinExistence type="inferred from homology"/>
<dbReference type="PANTHER" id="PTHR11644:SF2">
    <property type="entry name" value="CYTIDINE DEAMINASE"/>
    <property type="match status" value="1"/>
</dbReference>
<dbReference type="PROSITE" id="PS51747">
    <property type="entry name" value="CYT_DCMP_DEAMINASES_2"/>
    <property type="match status" value="1"/>
</dbReference>
<gene>
    <name evidence="7" type="ORF">V6N12_041890</name>
</gene>
<feature type="domain" description="CMP/dCMP-type deaminase" evidence="6">
    <location>
        <begin position="1"/>
        <end position="89"/>
    </location>
</feature>
<dbReference type="SUPFAM" id="SSF53927">
    <property type="entry name" value="Cytidine deaminase-like"/>
    <property type="match status" value="2"/>
</dbReference>
<dbReference type="CDD" id="cd01283">
    <property type="entry name" value="cytidine_deaminase"/>
    <property type="match status" value="1"/>
</dbReference>
<evidence type="ECO:0000256" key="4">
    <source>
        <dbReference type="ARBA" id="ARBA00022801"/>
    </source>
</evidence>
<evidence type="ECO:0000256" key="2">
    <source>
        <dbReference type="ARBA" id="ARBA00011738"/>
    </source>
</evidence>
<dbReference type="EMBL" id="JBBPBM010000015">
    <property type="protein sequence ID" value="KAK8558589.1"/>
    <property type="molecule type" value="Genomic_DNA"/>
</dbReference>
<keyword evidence="5" id="KW-0862">Zinc</keyword>
<evidence type="ECO:0000259" key="6">
    <source>
        <dbReference type="PROSITE" id="PS51747"/>
    </source>
</evidence>
<dbReference type="InterPro" id="IPR050202">
    <property type="entry name" value="Cyt/Deoxycyt_deaminase"/>
</dbReference>
<dbReference type="Proteomes" id="UP001472677">
    <property type="component" value="Unassembled WGS sequence"/>
</dbReference>
<dbReference type="PANTHER" id="PTHR11644">
    <property type="entry name" value="CYTIDINE DEAMINASE"/>
    <property type="match status" value="1"/>
</dbReference>
<sequence>MGSSGRIFIKVNMEFSGLLLNQSVHAEQFLIINLSLNVEPRLKYLAVSAAPCGHCRPFLQELHGTPNVKILFGLDDLLEKDIPLLHEPHQNDLSFCNDLCNDKISGGDDLKHAALEAANMSHVSYNGCPSRVALLDVEGKIYKGSYMESTAYNPRRRLWLTWRAVAEEAMRGLLVLFWWRK</sequence>
<dbReference type="InterPro" id="IPR013171">
    <property type="entry name" value="Cyd/dCyd_deaminase_Zn-bd"/>
</dbReference>
<dbReference type="Pfam" id="PF08211">
    <property type="entry name" value="dCMP_cyt_deam_2"/>
    <property type="match status" value="1"/>
</dbReference>
<name>A0ABR2ED69_9ROSI</name>
<reference evidence="7 8" key="1">
    <citation type="journal article" date="2024" name="G3 (Bethesda)">
        <title>Genome assembly of Hibiscus sabdariffa L. provides insights into metabolisms of medicinal natural products.</title>
        <authorList>
            <person name="Kim T."/>
        </authorList>
    </citation>
    <scope>NUCLEOTIDE SEQUENCE [LARGE SCALE GENOMIC DNA]</scope>
    <source>
        <strain evidence="7">TK-2024</strain>
        <tissue evidence="7">Old leaves</tissue>
    </source>
</reference>
<dbReference type="Gene3D" id="3.40.140.10">
    <property type="entry name" value="Cytidine Deaminase, domain 2"/>
    <property type="match status" value="2"/>
</dbReference>
<keyword evidence="4" id="KW-0378">Hydrolase</keyword>
<evidence type="ECO:0000256" key="5">
    <source>
        <dbReference type="ARBA" id="ARBA00022833"/>
    </source>
</evidence>
<evidence type="ECO:0000256" key="3">
    <source>
        <dbReference type="ARBA" id="ARBA00022723"/>
    </source>
</evidence>
<protein>
    <recommendedName>
        <fullName evidence="6">CMP/dCMP-type deaminase domain-containing protein</fullName>
    </recommendedName>
</protein>
<dbReference type="InterPro" id="IPR016193">
    <property type="entry name" value="Cytidine_deaminase-like"/>
</dbReference>
<comment type="subunit">
    <text evidence="2">Homodimer.</text>
</comment>
<keyword evidence="8" id="KW-1185">Reference proteome</keyword>
<comment type="caution">
    <text evidence="7">The sequence shown here is derived from an EMBL/GenBank/DDBJ whole genome shotgun (WGS) entry which is preliminary data.</text>
</comment>
<evidence type="ECO:0000256" key="1">
    <source>
        <dbReference type="ARBA" id="ARBA00006576"/>
    </source>
</evidence>
<comment type="similarity">
    <text evidence="1">Belongs to the cytidine and deoxycytidylate deaminase family.</text>
</comment>
<accession>A0ABR2ED69</accession>
<evidence type="ECO:0000313" key="7">
    <source>
        <dbReference type="EMBL" id="KAK8558589.1"/>
    </source>
</evidence>
<dbReference type="Pfam" id="PF00383">
    <property type="entry name" value="dCMP_cyt_deam_1"/>
    <property type="match status" value="1"/>
</dbReference>
<dbReference type="InterPro" id="IPR016192">
    <property type="entry name" value="APOBEC/CMP_deaminase_Zn-bd"/>
</dbReference>
<dbReference type="InterPro" id="IPR002125">
    <property type="entry name" value="CMP_dCMP_dom"/>
</dbReference>
<organism evidence="7 8">
    <name type="scientific">Hibiscus sabdariffa</name>
    <name type="common">roselle</name>
    <dbReference type="NCBI Taxonomy" id="183260"/>
    <lineage>
        <taxon>Eukaryota</taxon>
        <taxon>Viridiplantae</taxon>
        <taxon>Streptophyta</taxon>
        <taxon>Embryophyta</taxon>
        <taxon>Tracheophyta</taxon>
        <taxon>Spermatophyta</taxon>
        <taxon>Magnoliopsida</taxon>
        <taxon>eudicotyledons</taxon>
        <taxon>Gunneridae</taxon>
        <taxon>Pentapetalae</taxon>
        <taxon>rosids</taxon>
        <taxon>malvids</taxon>
        <taxon>Malvales</taxon>
        <taxon>Malvaceae</taxon>
        <taxon>Malvoideae</taxon>
        <taxon>Hibiscus</taxon>
    </lineage>
</organism>
<keyword evidence="3" id="KW-0479">Metal-binding</keyword>
<evidence type="ECO:0000313" key="8">
    <source>
        <dbReference type="Proteomes" id="UP001472677"/>
    </source>
</evidence>
<dbReference type="PROSITE" id="PS00903">
    <property type="entry name" value="CYT_DCMP_DEAMINASES_1"/>
    <property type="match status" value="1"/>
</dbReference>